<dbReference type="GO" id="GO:0046872">
    <property type="term" value="F:metal ion binding"/>
    <property type="evidence" value="ECO:0007669"/>
    <property type="project" value="UniProtKB-KW"/>
</dbReference>
<feature type="binding site" evidence="4">
    <location>
        <position position="213"/>
    </location>
    <ligand>
        <name>allantoate</name>
        <dbReference type="ChEBI" id="CHEBI:17536"/>
    </ligand>
</feature>
<dbReference type="Pfam" id="PF07687">
    <property type="entry name" value="M20_dimer"/>
    <property type="match status" value="1"/>
</dbReference>
<dbReference type="Pfam" id="PF01546">
    <property type="entry name" value="Peptidase_M20"/>
    <property type="match status" value="1"/>
</dbReference>
<dbReference type="Gene3D" id="3.30.70.360">
    <property type="match status" value="1"/>
</dbReference>
<dbReference type="InterPro" id="IPR036264">
    <property type="entry name" value="Bact_exopeptidase_dim_dom"/>
</dbReference>
<dbReference type="SUPFAM" id="SSF55031">
    <property type="entry name" value="Bacterial exopeptidase dimerisation domain"/>
    <property type="match status" value="1"/>
</dbReference>
<dbReference type="RefSeq" id="WP_246110958.1">
    <property type="nucleotide sequence ID" value="NZ_BJYL01000027.1"/>
</dbReference>
<keyword evidence="3" id="KW-0479">Metal-binding</keyword>
<feature type="binding site" evidence="3">
    <location>
        <position position="123"/>
    </location>
    <ligand>
        <name>Zn(2+)</name>
        <dbReference type="ChEBI" id="CHEBI:29105"/>
        <label>2</label>
    </ligand>
</feature>
<dbReference type="CDD" id="cd03884">
    <property type="entry name" value="M20_bAS"/>
    <property type="match status" value="1"/>
</dbReference>
<dbReference type="NCBIfam" id="NF006771">
    <property type="entry name" value="PRK09290.1-5"/>
    <property type="match status" value="1"/>
</dbReference>
<feature type="domain" description="Peptidase M20 dimerisation" evidence="5">
    <location>
        <begin position="213"/>
        <end position="311"/>
    </location>
</feature>
<protein>
    <submittedName>
        <fullName evidence="6">Putative hydrolase</fullName>
    </submittedName>
</protein>
<dbReference type="AlphaFoldDB" id="A0A511Z8N3"/>
<feature type="binding site" evidence="4">
    <location>
        <position position="287"/>
    </location>
    <ligand>
        <name>allantoate</name>
        <dbReference type="ChEBI" id="CHEBI:17536"/>
    </ligand>
</feature>
<feature type="binding site" evidence="4">
    <location>
        <position position="274"/>
    </location>
    <ligand>
        <name>allantoate</name>
        <dbReference type="ChEBI" id="CHEBI:17536"/>
    </ligand>
</feature>
<dbReference type="PANTHER" id="PTHR32494:SF5">
    <property type="entry name" value="ALLANTOATE AMIDOHYDROLASE"/>
    <property type="match status" value="1"/>
</dbReference>
<dbReference type="PIRSF" id="PIRSF001235">
    <property type="entry name" value="Amidase_carbamoylase"/>
    <property type="match status" value="1"/>
</dbReference>
<feature type="binding site" evidence="3">
    <location>
        <position position="188"/>
    </location>
    <ligand>
        <name>Zn(2+)</name>
        <dbReference type="ChEBI" id="CHEBI:29105"/>
        <label>1</label>
    </ligand>
</feature>
<accession>A0A511Z8N3</accession>
<evidence type="ECO:0000313" key="6">
    <source>
        <dbReference type="EMBL" id="GEN83807.1"/>
    </source>
</evidence>
<comment type="similarity">
    <text evidence="1">Belongs to the peptidase M20 family.</text>
</comment>
<organism evidence="6 7">
    <name type="scientific">Sporosarcina luteola</name>
    <dbReference type="NCBI Taxonomy" id="582850"/>
    <lineage>
        <taxon>Bacteria</taxon>
        <taxon>Bacillati</taxon>
        <taxon>Bacillota</taxon>
        <taxon>Bacilli</taxon>
        <taxon>Bacillales</taxon>
        <taxon>Caryophanaceae</taxon>
        <taxon>Sporosarcina</taxon>
    </lineage>
</organism>
<gene>
    <name evidence="6" type="ORF">SLU01_21190</name>
</gene>
<feature type="binding site" evidence="3">
    <location>
        <position position="88"/>
    </location>
    <ligand>
        <name>Zn(2+)</name>
        <dbReference type="ChEBI" id="CHEBI:29105"/>
        <label>1</label>
    </ligand>
</feature>
<dbReference type="InterPro" id="IPR011650">
    <property type="entry name" value="Peptidase_M20_dimer"/>
</dbReference>
<feature type="binding site" evidence="3">
    <location>
        <position position="88"/>
    </location>
    <ligand>
        <name>Zn(2+)</name>
        <dbReference type="ChEBI" id="CHEBI:29105"/>
        <label>2</label>
    </ligand>
</feature>
<evidence type="ECO:0000256" key="3">
    <source>
        <dbReference type="PIRSR" id="PIRSR001235-1"/>
    </source>
</evidence>
<evidence type="ECO:0000256" key="4">
    <source>
        <dbReference type="PIRSR" id="PIRSR001235-2"/>
    </source>
</evidence>
<proteinExistence type="inferred from homology"/>
<dbReference type="NCBIfam" id="TIGR01879">
    <property type="entry name" value="hydantase"/>
    <property type="match status" value="1"/>
</dbReference>
<evidence type="ECO:0000259" key="5">
    <source>
        <dbReference type="Pfam" id="PF07687"/>
    </source>
</evidence>
<sequence>MKLDRLRKSFDELARFTDEGEGINRLAYTDTERNARNLLMEQFEHAGLTVRTDYAGNVIARREGRSPDLPVVATGSHIDSVYAAGEFDGTAGVLVALEVMRSLADEGVETRHPLEVIIFACEESARFGASTLGSKAMTGCLDPVYTRSLTDKNGITLMQAFRENDLDLEEVHLAERFPDEFKAFVELHVEQGPVLERQEAAIGVVSAIAAPIRFHVHVGGTADHSGTTPMDYRHDALLGGAEIALAVERAALAELEHGTVGTVGVFSVQPGAMNVVPGAADLYVDIRGTSRESRKRVVDALENAVNEVAKARSLDIWMDEMSREEPVKMDGTIVVELKGVCEERGVSWLDMPSGAGHDSMNMATLCPTGMIFVPSKGGISHNPEEYTSMEQLMEGAEVLRTFMLKQAKVF</sequence>
<keyword evidence="3" id="KW-0862">Zinc</keyword>
<evidence type="ECO:0000256" key="1">
    <source>
        <dbReference type="ARBA" id="ARBA00006153"/>
    </source>
</evidence>
<dbReference type="PANTHER" id="PTHR32494">
    <property type="entry name" value="ALLANTOATE DEIMINASE-RELATED"/>
    <property type="match status" value="1"/>
</dbReference>
<dbReference type="SUPFAM" id="SSF53187">
    <property type="entry name" value="Zn-dependent exopeptidases"/>
    <property type="match status" value="1"/>
</dbReference>
<dbReference type="Gene3D" id="3.40.630.10">
    <property type="entry name" value="Zn peptidases"/>
    <property type="match status" value="1"/>
</dbReference>
<reference evidence="6 7" key="1">
    <citation type="submission" date="2019-07" db="EMBL/GenBank/DDBJ databases">
        <title>Whole genome shotgun sequence of Sporosarcina luteola NBRC 105378.</title>
        <authorList>
            <person name="Hosoyama A."/>
            <person name="Uohara A."/>
            <person name="Ohji S."/>
            <person name="Ichikawa N."/>
        </authorList>
    </citation>
    <scope>NUCLEOTIDE SEQUENCE [LARGE SCALE GENOMIC DNA]</scope>
    <source>
        <strain evidence="6 7">NBRC 105378</strain>
    </source>
</reference>
<evidence type="ECO:0000256" key="2">
    <source>
        <dbReference type="ARBA" id="ARBA00022801"/>
    </source>
</evidence>
<keyword evidence="7" id="KW-1185">Reference proteome</keyword>
<keyword evidence="2 6" id="KW-0378">Hydrolase</keyword>
<feature type="binding site" evidence="3">
    <location>
        <position position="77"/>
    </location>
    <ligand>
        <name>Zn(2+)</name>
        <dbReference type="ChEBI" id="CHEBI:29105"/>
        <label>1</label>
    </ligand>
</feature>
<dbReference type="Proteomes" id="UP000321901">
    <property type="component" value="Unassembled WGS sequence"/>
</dbReference>
<comment type="caution">
    <text evidence="6">The sequence shown here is derived from an EMBL/GenBank/DDBJ whole genome shotgun (WGS) entry which is preliminary data.</text>
</comment>
<name>A0A511Z8N3_9BACL</name>
<dbReference type="GO" id="GO:0016813">
    <property type="term" value="F:hydrolase activity, acting on carbon-nitrogen (but not peptide) bonds, in linear amidines"/>
    <property type="evidence" value="ECO:0007669"/>
    <property type="project" value="InterPro"/>
</dbReference>
<dbReference type="InterPro" id="IPR010158">
    <property type="entry name" value="Amidase_Cbmase"/>
</dbReference>
<comment type="cofactor">
    <cofactor evidence="3">
        <name>Zn(2+)</name>
        <dbReference type="ChEBI" id="CHEBI:29105"/>
    </cofactor>
    <text evidence="3">Binds 2 Zn(2+) ions per subunit.</text>
</comment>
<dbReference type="EMBL" id="BJYL01000027">
    <property type="protein sequence ID" value="GEN83807.1"/>
    <property type="molecule type" value="Genomic_DNA"/>
</dbReference>
<dbReference type="InterPro" id="IPR002933">
    <property type="entry name" value="Peptidase_M20"/>
</dbReference>
<evidence type="ECO:0000313" key="7">
    <source>
        <dbReference type="Proteomes" id="UP000321901"/>
    </source>
</evidence>
<feature type="binding site" evidence="3">
    <location>
        <position position="381"/>
    </location>
    <ligand>
        <name>Zn(2+)</name>
        <dbReference type="ChEBI" id="CHEBI:29105"/>
        <label>2</label>
    </ligand>
</feature>